<comment type="caution">
    <text evidence="1">The sequence shown here is derived from an EMBL/GenBank/DDBJ whole genome shotgun (WGS) entry which is preliminary data.</text>
</comment>
<dbReference type="Proteomes" id="UP000824881">
    <property type="component" value="Unassembled WGS sequence"/>
</dbReference>
<name>A0ACB7IU09_PLECO</name>
<proteinExistence type="predicted"/>
<gene>
    <name evidence="1" type="ORF">CCMSSC00406_0007239</name>
</gene>
<dbReference type="EMBL" id="WQMT02000006">
    <property type="protein sequence ID" value="KAG9221600.1"/>
    <property type="molecule type" value="Genomic_DNA"/>
</dbReference>
<protein>
    <submittedName>
        <fullName evidence="1">Uncharacterized protein</fullName>
    </submittedName>
</protein>
<evidence type="ECO:0000313" key="2">
    <source>
        <dbReference type="Proteomes" id="UP000824881"/>
    </source>
</evidence>
<organism evidence="1 2">
    <name type="scientific">Pleurotus cornucopiae</name>
    <name type="common">Cornucopia mushroom</name>
    <dbReference type="NCBI Taxonomy" id="5321"/>
    <lineage>
        <taxon>Eukaryota</taxon>
        <taxon>Fungi</taxon>
        <taxon>Dikarya</taxon>
        <taxon>Basidiomycota</taxon>
        <taxon>Agaricomycotina</taxon>
        <taxon>Agaricomycetes</taxon>
        <taxon>Agaricomycetidae</taxon>
        <taxon>Agaricales</taxon>
        <taxon>Pleurotineae</taxon>
        <taxon>Pleurotaceae</taxon>
        <taxon>Pleurotus</taxon>
    </lineage>
</organism>
<evidence type="ECO:0000313" key="1">
    <source>
        <dbReference type="EMBL" id="KAG9221600.1"/>
    </source>
</evidence>
<accession>A0ACB7IU09</accession>
<keyword evidence="2" id="KW-1185">Reference proteome</keyword>
<sequence>MPGSQQQPSCESVFALIMASATPNSGNSVIETVALQTPSSFFPLLDALTDPDTLANFPSLSPEALYQASIEVASENGLITDAGAFAAVEMNLALHAATPKIEAFYHHYSNMQSKGTLKPSGGEAKEPQSCGSWVDWYGQVVCDVETLTHLAGVETIDPSIATSDYTRPKVLPFDHINPSPQQTLDRPHRTAVLYASLESSNFRELHSYLFSLSNRGDPHVEYILRYVPPAGREVAQRNYLSGYGVALDLKKTDYLVVDDRQASQSRDGSQGEQKDREDAVDLVMNLIETFEDKKSDAPNVASALSEEEIAELGFQATQLIATSDDPLSALTQLSQNFPKYAPSLSRRVVVNDSVRQEIGNNQVQVQGGVNMMWLNGATVQDKDVTPFALLRLLQRERQIVDSLTSLGLSNGQAVELLTHPTIAEAQSSSAALDGMFDASDRIEGGDVIVYWNDIEKDKRYARWTTSLLRMMHPTYPGMFHNIKLNIYNVILVVDFSQPTALNFITGPVSNIIERNFPFRFGIVPILETENGTKMAKVFKYLVKTVGRKATMEFFRALAQSPTFDIAHVSVAYEAFRASLDSEDISLKPLTEILSAEAESDESLTKAKHYAQRLGTTLASSEGGHAFINGKHFNLDDGFLRHLQTESGLQTTYLQERLYTGELKEDAAETISTYFYDLPSTNERRNRHIYPSSDASSLRIYSLPEVLADTGYHPTFIAPEDTEDVPMSTYVVADFDSSSGVQLAIEALKSMTGESQTRLTFVHNPASVPSSDRSSVSWLLSHLVASDRLSKVTPGQLLRVLDNDVTISGDAAQAPLSQVKELVGVDAAEFDATAYAAYVKAGLLISRKVNLQPGQQGLIVNGRVVGPLPGGEFLAPDFLALMKYEHKKRFGVVAAALREVLSLAPEPESTSFSNIATMVASVISSIQLPDPSESGLFDTPQRPRRRAYQALERNLTAFSFGDNATATYQLAVLVDPLSETGQKWASILNWISKVPGIFIEVYLNPARYREMPLKRFYRYNLISSLTFDTDGNEIPSQVVFEGLPIEPIYTLAMDVPSSWLVRPQEALYDLDNIQLGRLSSEDTTIDAVFGLDYLVIEGHARDSVSNAPPRGVQLELIDGDDNAIDDTLVVANLGYVQFKAKPGVFQLQIRKGRGRDIFEMESVGNEGWDSPTVKAVGSEITLTSFEGLTLYPRLRRKEGMEDVDVLADTDEEDAPGMFGGLASKVMSIFSPKEGTKDVATTIPQADINIFTVASGLLYERFASIMILSVLRNTKSTVKFWFIENFLSPSFLEFIPHFAEEYGFQYELVTYKWPSWLRQQKEKQRVIWAYKILFLDVLFPMDLKKVLFVDADQIVRADLKELVDLDIQGAPYAYTPMGDDNYDMEGFRFWKTGYWKEFLQGRPYHISALYVVDLVRFRQIAAGDMLRGQYQQLSADPNSLANLDQDLPNNLQREVPIFSLHEDWLWCETWCSKDRLHKAKTIDLCQNPLTKEPKLSRARQIPEWEEYDAEISRFAQKLAKEGSLHSRIAAADTRVLADAGTASSGKSDETSAEAGGGDAASNEAVEKEESPKDIRDEL</sequence>
<reference evidence="1 2" key="1">
    <citation type="journal article" date="2021" name="Appl. Environ. Microbiol.">
        <title>Genetic linkage and physical mapping for an oyster mushroom Pleurotus cornucopiae and QTL analysis for the trait cap color.</title>
        <authorList>
            <person name="Zhang Y."/>
            <person name="Gao W."/>
            <person name="Sonnenberg A."/>
            <person name="Chen Q."/>
            <person name="Zhang J."/>
            <person name="Huang C."/>
        </authorList>
    </citation>
    <scope>NUCLEOTIDE SEQUENCE [LARGE SCALE GENOMIC DNA]</scope>
    <source>
        <strain evidence="1">CCMSSC00406</strain>
    </source>
</reference>